<dbReference type="GO" id="GO:0007018">
    <property type="term" value="P:microtubule-based movement"/>
    <property type="evidence" value="ECO:0007669"/>
    <property type="project" value="InterPro"/>
</dbReference>
<evidence type="ECO:0000256" key="5">
    <source>
        <dbReference type="ARBA" id="ARBA00023054"/>
    </source>
</evidence>
<feature type="compositionally biased region" description="Basic residues" evidence="7">
    <location>
        <begin position="650"/>
        <end position="663"/>
    </location>
</feature>
<proteinExistence type="inferred from homology"/>
<dbReference type="SUPFAM" id="SSF52540">
    <property type="entry name" value="P-loop containing nucleoside triphosphate hydrolases"/>
    <property type="match status" value="1"/>
</dbReference>
<dbReference type="EMBL" id="MU004389">
    <property type="protein sequence ID" value="KAF2653032.1"/>
    <property type="molecule type" value="Genomic_DNA"/>
</dbReference>
<feature type="compositionally biased region" description="Polar residues" evidence="7">
    <location>
        <begin position="409"/>
        <end position="421"/>
    </location>
</feature>
<feature type="compositionally biased region" description="Basic and acidic residues" evidence="7">
    <location>
        <begin position="382"/>
        <end position="395"/>
    </location>
</feature>
<feature type="domain" description="Kinesin motor" evidence="8">
    <location>
        <begin position="2"/>
        <end position="336"/>
    </location>
</feature>
<evidence type="ECO:0000313" key="10">
    <source>
        <dbReference type="Proteomes" id="UP000799324"/>
    </source>
</evidence>
<evidence type="ECO:0000313" key="9">
    <source>
        <dbReference type="EMBL" id="KAF2653032.1"/>
    </source>
</evidence>
<keyword evidence="2" id="KW-0963">Cytoplasm</keyword>
<dbReference type="GO" id="GO:0005737">
    <property type="term" value="C:cytoplasm"/>
    <property type="evidence" value="ECO:0007669"/>
    <property type="project" value="UniProtKB-SubCell"/>
</dbReference>
<dbReference type="Gene3D" id="3.40.850.10">
    <property type="entry name" value="Kinesin motor domain"/>
    <property type="match status" value="1"/>
</dbReference>
<dbReference type="InterPro" id="IPR027417">
    <property type="entry name" value="P-loop_NTPase"/>
</dbReference>
<dbReference type="AlphaFoldDB" id="A0A6A6SZY7"/>
<comment type="subcellular location">
    <subcellularLocation>
        <location evidence="1">Cytoplasm</location>
    </subcellularLocation>
</comment>
<evidence type="ECO:0000256" key="3">
    <source>
        <dbReference type="ARBA" id="ARBA00022741"/>
    </source>
</evidence>
<dbReference type="PROSITE" id="PS50067">
    <property type="entry name" value="KINESIN_MOTOR_2"/>
    <property type="match status" value="1"/>
</dbReference>
<dbReference type="OrthoDB" id="3176171at2759"/>
<reference evidence="9" key="1">
    <citation type="journal article" date="2020" name="Stud. Mycol.">
        <title>101 Dothideomycetes genomes: a test case for predicting lifestyles and emergence of pathogens.</title>
        <authorList>
            <person name="Haridas S."/>
            <person name="Albert R."/>
            <person name="Binder M."/>
            <person name="Bloem J."/>
            <person name="Labutti K."/>
            <person name="Salamov A."/>
            <person name="Andreopoulos B."/>
            <person name="Baker S."/>
            <person name="Barry K."/>
            <person name="Bills G."/>
            <person name="Bluhm B."/>
            <person name="Cannon C."/>
            <person name="Castanera R."/>
            <person name="Culley D."/>
            <person name="Daum C."/>
            <person name="Ezra D."/>
            <person name="Gonzalez J."/>
            <person name="Henrissat B."/>
            <person name="Kuo A."/>
            <person name="Liang C."/>
            <person name="Lipzen A."/>
            <person name="Lutzoni F."/>
            <person name="Magnuson J."/>
            <person name="Mondo S."/>
            <person name="Nolan M."/>
            <person name="Ohm R."/>
            <person name="Pangilinan J."/>
            <person name="Park H.-J."/>
            <person name="Ramirez L."/>
            <person name="Alfaro M."/>
            <person name="Sun H."/>
            <person name="Tritt A."/>
            <person name="Yoshinaga Y."/>
            <person name="Zwiers L.-H."/>
            <person name="Turgeon B."/>
            <person name="Goodwin S."/>
            <person name="Spatafora J."/>
            <person name="Crous P."/>
            <person name="Grigoriev I."/>
        </authorList>
    </citation>
    <scope>NUCLEOTIDE SEQUENCE</scope>
    <source>
        <strain evidence="9">CBS 122681</strain>
    </source>
</reference>
<dbReference type="GO" id="GO:0051231">
    <property type="term" value="P:spindle elongation"/>
    <property type="evidence" value="ECO:0007669"/>
    <property type="project" value="TreeGrafter"/>
</dbReference>
<feature type="region of interest" description="Disordered" evidence="7">
    <location>
        <begin position="408"/>
        <end position="453"/>
    </location>
</feature>
<keyword evidence="3 6" id="KW-0547">Nucleotide-binding</keyword>
<dbReference type="InterPro" id="IPR036961">
    <property type="entry name" value="Kinesin_motor_dom_sf"/>
</dbReference>
<accession>A0A6A6SZY7</accession>
<dbReference type="Pfam" id="PF00225">
    <property type="entry name" value="Kinesin"/>
    <property type="match status" value="1"/>
</dbReference>
<dbReference type="GO" id="GO:0007052">
    <property type="term" value="P:mitotic spindle organization"/>
    <property type="evidence" value="ECO:0007669"/>
    <property type="project" value="TreeGrafter"/>
</dbReference>
<comment type="similarity">
    <text evidence="6">Belongs to the TRAFAC class myosin-kinesin ATPase superfamily. Kinesin family.</text>
</comment>
<feature type="region of interest" description="Disordered" evidence="7">
    <location>
        <begin position="363"/>
        <end position="395"/>
    </location>
</feature>
<name>A0A6A6SZY7_9PLEO</name>
<evidence type="ECO:0000256" key="7">
    <source>
        <dbReference type="SAM" id="MobiDB-lite"/>
    </source>
</evidence>
<dbReference type="SMART" id="SM00129">
    <property type="entry name" value="KISc"/>
    <property type="match status" value="1"/>
</dbReference>
<dbReference type="InterPro" id="IPR027640">
    <property type="entry name" value="Kinesin-like_fam"/>
</dbReference>
<keyword evidence="10" id="KW-1185">Reference proteome</keyword>
<organism evidence="9 10">
    <name type="scientific">Lophiostoma macrostomum CBS 122681</name>
    <dbReference type="NCBI Taxonomy" id="1314788"/>
    <lineage>
        <taxon>Eukaryota</taxon>
        <taxon>Fungi</taxon>
        <taxon>Dikarya</taxon>
        <taxon>Ascomycota</taxon>
        <taxon>Pezizomycotina</taxon>
        <taxon>Dothideomycetes</taxon>
        <taxon>Pleosporomycetidae</taxon>
        <taxon>Pleosporales</taxon>
        <taxon>Lophiostomataceae</taxon>
        <taxon>Lophiostoma</taxon>
    </lineage>
</organism>
<gene>
    <name evidence="9" type="ORF">K491DRAFT_662737</name>
</gene>
<feature type="region of interest" description="Disordered" evidence="7">
    <location>
        <begin position="628"/>
        <end position="663"/>
    </location>
</feature>
<dbReference type="GO" id="GO:0008017">
    <property type="term" value="F:microtubule binding"/>
    <property type="evidence" value="ECO:0007669"/>
    <property type="project" value="InterPro"/>
</dbReference>
<dbReference type="SUPFAM" id="SSF47781">
    <property type="entry name" value="RuvA domain 2-like"/>
    <property type="match status" value="1"/>
</dbReference>
<dbReference type="FunFam" id="3.40.850.10:FF:000072">
    <property type="entry name" value="Kinesin family protein"/>
    <property type="match status" value="1"/>
</dbReference>
<feature type="compositionally biased region" description="Basic and acidic residues" evidence="7">
    <location>
        <begin position="422"/>
        <end position="433"/>
    </location>
</feature>
<evidence type="ECO:0000256" key="6">
    <source>
        <dbReference type="PROSITE-ProRule" id="PRU00283"/>
    </source>
</evidence>
<evidence type="ECO:0000259" key="8">
    <source>
        <dbReference type="PROSITE" id="PS50067"/>
    </source>
</evidence>
<keyword evidence="5" id="KW-0175">Coiled coil</keyword>
<feature type="binding site" evidence="6">
    <location>
        <begin position="93"/>
        <end position="100"/>
    </location>
    <ligand>
        <name>ATP</name>
        <dbReference type="ChEBI" id="CHEBI:30616"/>
    </ligand>
</feature>
<sequence length="763" mass="83990">MSVRVVARIRPLLKQELDKDTIVTADSPEGGNNAASPTIVRIPNPKNDTESFSFQFSSVYEQDATQQQLFDSEVAPTVKHLFNGFDTTIFAYGVTGTGKTHTMRGGKSMADRGVIPRLLSGIYRRCRKIEKDTAGATQVEVSMSYYEIYCDRVYDLFESPDKRTPSGLPIRDNGGKTVVVGLTEKPCSTLKEFEHLYDQANINRSTSSTKLNAHSSRSHAILCVKITQTTETTVQVSRASAIDLAGSEDNRRTDNNKERLVESSAINKSLFVLAQCVEAISKKQSRIPYRESKMTRILSLGQNNGLTLMILNLAPVRSYHLDTLSSLNFANRTKKIEVAEVENEAVYRNIVKPLAATTSIGGSTITRQPLRPLNSAHNANLGERETEKKSGDKPVKAFSVYSDARKSNARASAVSSQNQGIRRTETQARKRAAETVSTFGSRPSKTFRSADRLNEPGLSKASIEALISQRIDEKLAEKALQDASASAPALSTELQRRLDELEHRIDAKEEDGKSQGLQFLMMAKQHQVRGEEISTLRMYQLALPYFPENEKLKSKIQALEDRIKARKGAEHDRSMSGASVSLSQPLALIAPLTKPSVSLVQPPSLMAPLKAEKKQAKPRLLARDELEDEEFAPAQGSDHDESYASDSSFRYKKKLSRGPKKTTKKLPVFCDSANVTSGSVSTSQPGEQTPRTTHILKIINSRDINQIRALKGVGTKRADAIVSCLIEMEDDEVHDLESLASLKGVGGKIVENMRIGLSAGGDF</sequence>
<dbReference type="PRINTS" id="PR00380">
    <property type="entry name" value="KINESINHEAVY"/>
</dbReference>
<dbReference type="GO" id="GO:0005875">
    <property type="term" value="C:microtubule associated complex"/>
    <property type="evidence" value="ECO:0007669"/>
    <property type="project" value="TreeGrafter"/>
</dbReference>
<dbReference type="PANTHER" id="PTHR47969:SF15">
    <property type="entry name" value="CHROMOSOME-ASSOCIATED KINESIN KIF4A-RELATED"/>
    <property type="match status" value="1"/>
</dbReference>
<dbReference type="PANTHER" id="PTHR47969">
    <property type="entry name" value="CHROMOSOME-ASSOCIATED KINESIN KIF4A-RELATED"/>
    <property type="match status" value="1"/>
</dbReference>
<dbReference type="InterPro" id="IPR010994">
    <property type="entry name" value="RuvA_2-like"/>
</dbReference>
<dbReference type="Proteomes" id="UP000799324">
    <property type="component" value="Unassembled WGS sequence"/>
</dbReference>
<dbReference type="GO" id="GO:0003777">
    <property type="term" value="F:microtubule motor activity"/>
    <property type="evidence" value="ECO:0007669"/>
    <property type="project" value="InterPro"/>
</dbReference>
<keyword evidence="6" id="KW-0505">Motor protein</keyword>
<protein>
    <submittedName>
        <fullName evidence="9">Kinesin family protein-like protein</fullName>
    </submittedName>
</protein>
<dbReference type="CDD" id="cd00106">
    <property type="entry name" value="KISc"/>
    <property type="match status" value="1"/>
</dbReference>
<keyword evidence="4 6" id="KW-0067">ATP-binding</keyword>
<evidence type="ECO:0000256" key="4">
    <source>
        <dbReference type="ARBA" id="ARBA00022840"/>
    </source>
</evidence>
<dbReference type="InterPro" id="IPR001752">
    <property type="entry name" value="Kinesin_motor_dom"/>
</dbReference>
<evidence type="ECO:0000256" key="2">
    <source>
        <dbReference type="ARBA" id="ARBA00022490"/>
    </source>
</evidence>
<feature type="compositionally biased region" description="Polar residues" evidence="7">
    <location>
        <begin position="435"/>
        <end position="447"/>
    </location>
</feature>
<dbReference type="GO" id="GO:0005524">
    <property type="term" value="F:ATP binding"/>
    <property type="evidence" value="ECO:0007669"/>
    <property type="project" value="UniProtKB-UniRule"/>
</dbReference>
<evidence type="ECO:0000256" key="1">
    <source>
        <dbReference type="ARBA" id="ARBA00004496"/>
    </source>
</evidence>